<comment type="caution">
    <text evidence="2">The sequence shown here is derived from an EMBL/GenBank/DDBJ whole genome shotgun (WGS) entry which is preliminary data.</text>
</comment>
<accession>A0ABQ7MR06</accession>
<evidence type="ECO:0008006" key="4">
    <source>
        <dbReference type="Google" id="ProtNLM"/>
    </source>
</evidence>
<sequence length="96" mass="10347">MSRRCHPSGCVSSRMLLVAFVVTHGRPNALMHASFTCQRTAPRPDVSQHGWSACVATHRPLDVGSHSQIASIATPRATNFQAASAAPMHVYTSSLY</sequence>
<gene>
    <name evidence="2" type="primary">A04g505810.1_BraROA</name>
    <name evidence="2" type="ORF">IGI04_015749</name>
</gene>
<name>A0ABQ7MR06_BRACM</name>
<reference evidence="2 3" key="1">
    <citation type="submission" date="2021-03" db="EMBL/GenBank/DDBJ databases">
        <authorList>
            <person name="King G.J."/>
            <person name="Bancroft I."/>
            <person name="Baten A."/>
            <person name="Bloomfield J."/>
            <person name="Borpatragohain P."/>
            <person name="He Z."/>
            <person name="Irish N."/>
            <person name="Irwin J."/>
            <person name="Liu K."/>
            <person name="Mauleon R.P."/>
            <person name="Moore J."/>
            <person name="Morris R."/>
            <person name="Ostergaard L."/>
            <person name="Wang B."/>
            <person name="Wells R."/>
        </authorList>
    </citation>
    <scope>NUCLEOTIDE SEQUENCE [LARGE SCALE GENOMIC DNA]</scope>
    <source>
        <strain evidence="2">R-o-18</strain>
        <tissue evidence="2">Leaf</tissue>
    </source>
</reference>
<feature type="chain" id="PRO_5046731404" description="Secreted protein" evidence="1">
    <location>
        <begin position="26"/>
        <end position="96"/>
    </location>
</feature>
<keyword evidence="1" id="KW-0732">Signal</keyword>
<evidence type="ECO:0000256" key="1">
    <source>
        <dbReference type="SAM" id="SignalP"/>
    </source>
</evidence>
<feature type="signal peptide" evidence="1">
    <location>
        <begin position="1"/>
        <end position="25"/>
    </location>
</feature>
<protein>
    <recommendedName>
        <fullName evidence="4">Secreted protein</fullName>
    </recommendedName>
</protein>
<organism evidence="2 3">
    <name type="scientific">Brassica rapa subsp. trilocularis</name>
    <dbReference type="NCBI Taxonomy" id="1813537"/>
    <lineage>
        <taxon>Eukaryota</taxon>
        <taxon>Viridiplantae</taxon>
        <taxon>Streptophyta</taxon>
        <taxon>Embryophyta</taxon>
        <taxon>Tracheophyta</taxon>
        <taxon>Spermatophyta</taxon>
        <taxon>Magnoliopsida</taxon>
        <taxon>eudicotyledons</taxon>
        <taxon>Gunneridae</taxon>
        <taxon>Pentapetalae</taxon>
        <taxon>rosids</taxon>
        <taxon>malvids</taxon>
        <taxon>Brassicales</taxon>
        <taxon>Brassicaceae</taxon>
        <taxon>Brassiceae</taxon>
        <taxon>Brassica</taxon>
    </lineage>
</organism>
<proteinExistence type="predicted"/>
<evidence type="ECO:0000313" key="3">
    <source>
        <dbReference type="Proteomes" id="UP000823674"/>
    </source>
</evidence>
<dbReference type="EMBL" id="JADBGQ010000004">
    <property type="protein sequence ID" value="KAG5401142.1"/>
    <property type="molecule type" value="Genomic_DNA"/>
</dbReference>
<evidence type="ECO:0000313" key="2">
    <source>
        <dbReference type="EMBL" id="KAG5401142.1"/>
    </source>
</evidence>
<dbReference type="Proteomes" id="UP000823674">
    <property type="component" value="Chromosome A04"/>
</dbReference>
<keyword evidence="3" id="KW-1185">Reference proteome</keyword>